<reference evidence="2" key="1">
    <citation type="journal article" date="2012" name="Mol. Plant Microbe Interact.">
        <title>A highly conserved effector in Fusarium oxysporum is required for full virulence on Arabidopsis.</title>
        <authorList>
            <person name="Thatcher L.F."/>
            <person name="Gardiner D.M."/>
            <person name="Kazan K."/>
            <person name="Manners J."/>
        </authorList>
    </citation>
    <scope>NUCLEOTIDE SEQUENCE [LARGE SCALE GENOMIC DNA]</scope>
    <source>
        <strain evidence="2">Fo5176</strain>
    </source>
</reference>
<sequence>MHYILPLLASIVAVYANCPNYEQFARERHEPFSSGRHAFPFQRPGKDCRTYSVPAVEKVIYDEMDQAIGDPDLYRLFLNTWPNTLDTTVKWQGTSADNSDEELAFITTGDINALWLRDSANQLQSYKSILSSNRGSPSDENDIASLFRGAINLQARYITKSPFCNAFHPPPEAKLRRVKRSLQPRDTVSPKYDPDFVFECKYELDSLAAFLQLSWDYYDETEDGEFFGKFGWVEAVKAILRVAKHMQEGTYDEQGRVRKPAYTWLRNSDSASETVSNHGHGAPVKGHIGLVRSFFRPSDDACIYQYFIPANMMFSRYLTACAKIMRPLDEKVAKEMEALAFDIEVGVNKHAIIQHPIFGEMYAYEIDGFGSHSLMDDANIPSLLSIPHLGYKPASQHVYDNTRAFVLSSYNPYYARGPVLNATGGPHLGPGMAWPMGLIVQLLTSDDDEEIVDGIRQLMNSTSGLGLIHETVNSHNEKHWTRSWFSWANGLFGQMIMDLYKRKPTLIARSYQGVDDK</sequence>
<dbReference type="GO" id="GO:0003824">
    <property type="term" value="F:catalytic activity"/>
    <property type="evidence" value="ECO:0007669"/>
    <property type="project" value="UniProtKB-ARBA"/>
</dbReference>
<dbReference type="InterPro" id="IPR008928">
    <property type="entry name" value="6-hairpin_glycosidase_sf"/>
</dbReference>
<dbReference type="GO" id="GO:0005975">
    <property type="term" value="P:carbohydrate metabolic process"/>
    <property type="evidence" value="ECO:0007669"/>
    <property type="project" value="InterPro"/>
</dbReference>
<dbReference type="SUPFAM" id="SSF48208">
    <property type="entry name" value="Six-hairpin glycosidases"/>
    <property type="match status" value="1"/>
</dbReference>
<dbReference type="PANTHER" id="PTHR31047:SF1">
    <property type="entry name" value="DUF1237 DOMAIN-CONTAINING PROTEIN"/>
    <property type="match status" value="1"/>
</dbReference>
<proteinExistence type="predicted"/>
<gene>
    <name evidence="1" type="primary">28945356</name>
</gene>
<dbReference type="Gene3D" id="1.50.10.10">
    <property type="match status" value="1"/>
</dbReference>
<name>A0A0D2XH22_FUSOF</name>
<dbReference type="Pfam" id="PF06824">
    <property type="entry name" value="Glyco_hydro_125"/>
    <property type="match status" value="1"/>
</dbReference>
<dbReference type="PIRSF" id="PIRSF028846">
    <property type="entry name" value="UCP028846"/>
    <property type="match status" value="1"/>
</dbReference>
<dbReference type="VEuPathDB" id="FungiDB:FOXG_03220"/>
<dbReference type="Proteomes" id="UP000002489">
    <property type="component" value="Unassembled WGS sequence"/>
</dbReference>
<dbReference type="InterPro" id="IPR008313">
    <property type="entry name" value="GH125"/>
</dbReference>
<evidence type="ECO:0000313" key="1">
    <source>
        <dbReference type="EnsemblFungi" id="FOXG_03220P0"/>
    </source>
</evidence>
<dbReference type="InterPro" id="IPR012341">
    <property type="entry name" value="6hp_glycosidase-like_sf"/>
</dbReference>
<dbReference type="EnsemblFungi" id="FOXG_03220T0">
    <property type="protein sequence ID" value="FOXG_03220P0"/>
    <property type="gene ID" value="FOXG_03220"/>
</dbReference>
<organism evidence="1 2">
    <name type="scientific">Fusarium oxysporum (strain Fo5176)</name>
    <name type="common">Fusarium vascular wilt</name>
    <dbReference type="NCBI Taxonomy" id="660025"/>
    <lineage>
        <taxon>Eukaryota</taxon>
        <taxon>Fungi</taxon>
        <taxon>Dikarya</taxon>
        <taxon>Ascomycota</taxon>
        <taxon>Pezizomycotina</taxon>
        <taxon>Sordariomycetes</taxon>
        <taxon>Hypocreomycetidae</taxon>
        <taxon>Hypocreales</taxon>
        <taxon>Nectriaceae</taxon>
        <taxon>Fusarium</taxon>
        <taxon>Fusarium oxysporum species complex</taxon>
    </lineage>
</organism>
<dbReference type="SMART" id="SM01149">
    <property type="entry name" value="DUF1237"/>
    <property type="match status" value="1"/>
</dbReference>
<dbReference type="PANTHER" id="PTHR31047">
    <property type="entry name" value="MEIOTICALLY UP-REGULATED GENE 157 PROTEIN"/>
    <property type="match status" value="1"/>
</dbReference>
<evidence type="ECO:0000313" key="2">
    <source>
        <dbReference type="Proteomes" id="UP000002489"/>
    </source>
</evidence>
<reference evidence="1" key="2">
    <citation type="submission" date="2025-08" db="UniProtKB">
        <authorList>
            <consortium name="EnsemblFungi"/>
        </authorList>
    </citation>
    <scope>IDENTIFICATION</scope>
    <source>
        <strain evidence="1">4287 / CBS 123668 / FGSC 9935 / NRRL 34936</strain>
    </source>
</reference>
<protein>
    <submittedName>
        <fullName evidence="1">Uncharacterized protein</fullName>
    </submittedName>
</protein>
<accession>A0A0D2XH22</accession>
<dbReference type="AlphaFoldDB" id="A0A0D2XH22"/>